<dbReference type="Proteomes" id="UP000516437">
    <property type="component" value="Chromosome 8"/>
</dbReference>
<sequence length="165" mass="18315">MRLCRAAKLHLCADGGANRVYDEKLPSSAFPFKIEETQVFGGHEERTSLSTLLSSLVLPPVPMDVFVASLFSLRLSGIMRLILHQTDIITTPFVSTKPDYPDDPVARHDTRTPACYSKRGDTMAFQRPDVSSYWNFSCANLGKPLTNFLQITLQLSLAHLLASSN</sequence>
<accession>A0A6A1URS5</accession>
<organism evidence="1 2">
    <name type="scientific">Morella rubra</name>
    <name type="common">Chinese bayberry</name>
    <dbReference type="NCBI Taxonomy" id="262757"/>
    <lineage>
        <taxon>Eukaryota</taxon>
        <taxon>Viridiplantae</taxon>
        <taxon>Streptophyta</taxon>
        <taxon>Embryophyta</taxon>
        <taxon>Tracheophyta</taxon>
        <taxon>Spermatophyta</taxon>
        <taxon>Magnoliopsida</taxon>
        <taxon>eudicotyledons</taxon>
        <taxon>Gunneridae</taxon>
        <taxon>Pentapetalae</taxon>
        <taxon>rosids</taxon>
        <taxon>fabids</taxon>
        <taxon>Fagales</taxon>
        <taxon>Myricaceae</taxon>
        <taxon>Morella</taxon>
    </lineage>
</organism>
<protein>
    <submittedName>
        <fullName evidence="1">Uncharacterized protein</fullName>
    </submittedName>
</protein>
<evidence type="ECO:0000313" key="1">
    <source>
        <dbReference type="EMBL" id="KAB1202963.1"/>
    </source>
</evidence>
<comment type="caution">
    <text evidence="1">The sequence shown here is derived from an EMBL/GenBank/DDBJ whole genome shotgun (WGS) entry which is preliminary data.</text>
</comment>
<gene>
    <name evidence="1" type="ORF">CJ030_MR8G002042</name>
</gene>
<reference evidence="1 2" key="1">
    <citation type="journal article" date="2019" name="Plant Biotechnol. J.">
        <title>The red bayberry genome and genetic basis of sex determination.</title>
        <authorList>
            <person name="Jia H.M."/>
            <person name="Jia H.J."/>
            <person name="Cai Q.L."/>
            <person name="Wang Y."/>
            <person name="Zhao H.B."/>
            <person name="Yang W.F."/>
            <person name="Wang G.Y."/>
            <person name="Li Y.H."/>
            <person name="Zhan D.L."/>
            <person name="Shen Y.T."/>
            <person name="Niu Q.F."/>
            <person name="Chang L."/>
            <person name="Qiu J."/>
            <person name="Zhao L."/>
            <person name="Xie H.B."/>
            <person name="Fu W.Y."/>
            <person name="Jin J."/>
            <person name="Li X.W."/>
            <person name="Jiao Y."/>
            <person name="Zhou C.C."/>
            <person name="Tu T."/>
            <person name="Chai C.Y."/>
            <person name="Gao J.L."/>
            <person name="Fan L.J."/>
            <person name="van de Weg E."/>
            <person name="Wang J.Y."/>
            <person name="Gao Z.S."/>
        </authorList>
    </citation>
    <scope>NUCLEOTIDE SEQUENCE [LARGE SCALE GENOMIC DNA]</scope>
    <source>
        <tissue evidence="1">Leaves</tissue>
    </source>
</reference>
<name>A0A6A1URS5_9ROSI</name>
<dbReference type="OrthoDB" id="25149at2759"/>
<dbReference type="AlphaFoldDB" id="A0A6A1URS5"/>
<dbReference type="EMBL" id="RXIC02000026">
    <property type="protein sequence ID" value="KAB1202963.1"/>
    <property type="molecule type" value="Genomic_DNA"/>
</dbReference>
<proteinExistence type="predicted"/>
<evidence type="ECO:0000313" key="2">
    <source>
        <dbReference type="Proteomes" id="UP000516437"/>
    </source>
</evidence>
<keyword evidence="2" id="KW-1185">Reference proteome</keyword>